<keyword evidence="1" id="KW-0812">Transmembrane</keyword>
<reference evidence="2 3" key="1">
    <citation type="submission" date="2015-07" db="EMBL/GenBank/DDBJ databases">
        <title>High-quality draft genome sequence of Oceanobacillus caeni HM6, a bacillus isolated from a human feces.</title>
        <authorList>
            <person name="Kumar J."/>
            <person name="Verma M.K."/>
            <person name="Pandey R."/>
            <person name="Bhambi M."/>
            <person name="Chauhan N."/>
        </authorList>
    </citation>
    <scope>NUCLEOTIDE SEQUENCE [LARGE SCALE GENOMIC DNA]</scope>
    <source>
        <strain evidence="2 3">HM6</strain>
    </source>
</reference>
<keyword evidence="1" id="KW-0472">Membrane</keyword>
<gene>
    <name evidence="2" type="ORF">AFL42_13820</name>
</gene>
<feature type="transmembrane region" description="Helical" evidence="1">
    <location>
        <begin position="75"/>
        <end position="103"/>
    </location>
</feature>
<evidence type="ECO:0000256" key="1">
    <source>
        <dbReference type="SAM" id="Phobius"/>
    </source>
</evidence>
<protein>
    <submittedName>
        <fullName evidence="2">Exlusion protein FxsA</fullName>
    </submittedName>
</protein>
<dbReference type="PANTHER" id="PTHR35335">
    <property type="entry name" value="UPF0716 PROTEIN FXSA"/>
    <property type="match status" value="1"/>
</dbReference>
<dbReference type="RefSeq" id="WP_047185385.1">
    <property type="nucleotide sequence ID" value="NZ_JAHHXM010000002.1"/>
</dbReference>
<dbReference type="PANTHER" id="PTHR35335:SF1">
    <property type="entry name" value="UPF0716 PROTEIN FXSA"/>
    <property type="match status" value="1"/>
</dbReference>
<accession>A0ABR5MGW0</accession>
<comment type="caution">
    <text evidence="2">The sequence shown here is derived from an EMBL/GenBank/DDBJ whole genome shotgun (WGS) entry which is preliminary data.</text>
</comment>
<name>A0ABR5MGW0_9BACI</name>
<dbReference type="InterPro" id="IPR007313">
    <property type="entry name" value="FxsA"/>
</dbReference>
<evidence type="ECO:0000313" key="3">
    <source>
        <dbReference type="Proteomes" id="UP000037854"/>
    </source>
</evidence>
<dbReference type="EMBL" id="LGTK01000058">
    <property type="protein sequence ID" value="KPH72184.1"/>
    <property type="molecule type" value="Genomic_DNA"/>
</dbReference>
<sequence>MRWLLLALFILPACEIGVFVWIGGKIGPWWVVLLILLTGIIGITIAKIQGTYTLQKARISINNGQVPTEQIMDGICILIGAVFLLSPGFITDTIGLLLVLPILRKPLKRVLYHFIKRKMSNGTFIFRRW</sequence>
<dbReference type="NCBIfam" id="NF008528">
    <property type="entry name" value="PRK11463.1-2"/>
    <property type="match status" value="1"/>
</dbReference>
<dbReference type="Pfam" id="PF04186">
    <property type="entry name" value="FxsA"/>
    <property type="match status" value="1"/>
</dbReference>
<proteinExistence type="predicted"/>
<evidence type="ECO:0000313" key="2">
    <source>
        <dbReference type="EMBL" id="KPH72184.1"/>
    </source>
</evidence>
<keyword evidence="3" id="KW-1185">Reference proteome</keyword>
<keyword evidence="1" id="KW-1133">Transmembrane helix</keyword>
<organism evidence="2 3">
    <name type="scientific">Oceanobacillus caeni</name>
    <dbReference type="NCBI Taxonomy" id="405946"/>
    <lineage>
        <taxon>Bacteria</taxon>
        <taxon>Bacillati</taxon>
        <taxon>Bacillota</taxon>
        <taxon>Bacilli</taxon>
        <taxon>Bacillales</taxon>
        <taxon>Bacillaceae</taxon>
        <taxon>Oceanobacillus</taxon>
    </lineage>
</organism>
<feature type="transmembrane region" description="Helical" evidence="1">
    <location>
        <begin position="26"/>
        <end position="46"/>
    </location>
</feature>
<dbReference type="Proteomes" id="UP000037854">
    <property type="component" value="Unassembled WGS sequence"/>
</dbReference>